<evidence type="ECO:0000313" key="2">
    <source>
        <dbReference type="EMBL" id="CAG7559459.1"/>
    </source>
</evidence>
<organism evidence="2 3">
    <name type="scientific">Fusarium equiseti</name>
    <name type="common">Fusarium scirpi</name>
    <dbReference type="NCBI Taxonomy" id="61235"/>
    <lineage>
        <taxon>Eukaryota</taxon>
        <taxon>Fungi</taxon>
        <taxon>Dikarya</taxon>
        <taxon>Ascomycota</taxon>
        <taxon>Pezizomycotina</taxon>
        <taxon>Sordariomycetes</taxon>
        <taxon>Hypocreomycetidae</taxon>
        <taxon>Hypocreales</taxon>
        <taxon>Nectriaceae</taxon>
        <taxon>Fusarium</taxon>
        <taxon>Fusarium incarnatum-equiseti species complex</taxon>
    </lineage>
</organism>
<dbReference type="Proteomes" id="UP000693738">
    <property type="component" value="Unassembled WGS sequence"/>
</dbReference>
<evidence type="ECO:0000256" key="1">
    <source>
        <dbReference type="SAM" id="MobiDB-lite"/>
    </source>
</evidence>
<protein>
    <submittedName>
        <fullName evidence="2">Uncharacterized protein</fullName>
    </submittedName>
</protein>
<feature type="region of interest" description="Disordered" evidence="1">
    <location>
        <begin position="35"/>
        <end position="126"/>
    </location>
</feature>
<feature type="compositionally biased region" description="Polar residues" evidence="1">
    <location>
        <begin position="80"/>
        <end position="113"/>
    </location>
</feature>
<dbReference type="AlphaFoldDB" id="A0A8J2ISE8"/>
<reference evidence="2" key="1">
    <citation type="submission" date="2021-05" db="EMBL/GenBank/DDBJ databases">
        <authorList>
            <person name="Khan N."/>
        </authorList>
    </citation>
    <scope>NUCLEOTIDE SEQUENCE</scope>
</reference>
<gene>
    <name evidence="2" type="ORF">FEQUK3_LOCUS5164</name>
</gene>
<comment type="caution">
    <text evidence="2">The sequence shown here is derived from an EMBL/GenBank/DDBJ whole genome shotgun (WGS) entry which is preliminary data.</text>
</comment>
<feature type="compositionally biased region" description="Basic and acidic residues" evidence="1">
    <location>
        <begin position="114"/>
        <end position="126"/>
    </location>
</feature>
<evidence type="ECO:0000313" key="3">
    <source>
        <dbReference type="Proteomes" id="UP000693738"/>
    </source>
</evidence>
<name>A0A8J2ISE8_FUSEQ</name>
<sequence length="211" mass="24005">MDSSNFSAESKAQLREGFEREVNKFAQRLESLNFDFEEDDDGNEDSASHNSKESVIGKVSITESAYEPYRPGRSFPSEVYSDSSFSSRCNASRGSDTNGSSRGNGSISTISQHQDAKRDEKIEQRNLIRAEKAKRTRLARLERSVTEASVRKDDLLKEMEEKRRGQDTIAGSVDGQLTELLHRYRRSETGRHDLVAKYNRVNKEIGEYDCY</sequence>
<feature type="compositionally biased region" description="Acidic residues" evidence="1">
    <location>
        <begin position="35"/>
        <end position="44"/>
    </location>
</feature>
<dbReference type="EMBL" id="CAJSTJ010000129">
    <property type="protein sequence ID" value="CAG7559459.1"/>
    <property type="molecule type" value="Genomic_DNA"/>
</dbReference>
<accession>A0A8J2ISE8</accession>
<proteinExistence type="predicted"/>